<dbReference type="EMBL" id="MCFJ01000002">
    <property type="protein sequence ID" value="ORY69953.1"/>
    <property type="molecule type" value="Genomic_DNA"/>
</dbReference>
<comment type="caution">
    <text evidence="1">The sequence shown here is derived from an EMBL/GenBank/DDBJ whole genome shotgun (WGS) entry which is preliminary data.</text>
</comment>
<protein>
    <submittedName>
        <fullName evidence="1">Uncharacterized protein</fullName>
    </submittedName>
</protein>
<name>A0A1Y2EEF1_9PEZI</name>
<reference evidence="1 2" key="1">
    <citation type="submission" date="2016-07" db="EMBL/GenBank/DDBJ databases">
        <title>Pervasive Adenine N6-methylation of Active Genes in Fungi.</title>
        <authorList>
            <consortium name="DOE Joint Genome Institute"/>
            <person name="Mondo S.J."/>
            <person name="Dannebaum R.O."/>
            <person name="Kuo R.C."/>
            <person name="Labutti K."/>
            <person name="Haridas S."/>
            <person name="Kuo A."/>
            <person name="Salamov A."/>
            <person name="Ahrendt S.R."/>
            <person name="Lipzen A."/>
            <person name="Sullivan W."/>
            <person name="Andreopoulos W.B."/>
            <person name="Clum A."/>
            <person name="Lindquist E."/>
            <person name="Daum C."/>
            <person name="Ramamoorthy G.K."/>
            <person name="Gryganskyi A."/>
            <person name="Culley D."/>
            <person name="Magnuson J.K."/>
            <person name="James T.Y."/>
            <person name="O'Malley M.A."/>
            <person name="Stajich J.E."/>
            <person name="Spatafora J.W."/>
            <person name="Visel A."/>
            <person name="Grigoriev I.V."/>
        </authorList>
    </citation>
    <scope>NUCLEOTIDE SEQUENCE [LARGE SCALE GENOMIC DNA]</scope>
    <source>
        <strain evidence="1 2">CBS 129021</strain>
    </source>
</reference>
<dbReference type="Proteomes" id="UP000193689">
    <property type="component" value="Unassembled WGS sequence"/>
</dbReference>
<evidence type="ECO:0000313" key="1">
    <source>
        <dbReference type="EMBL" id="ORY69953.1"/>
    </source>
</evidence>
<keyword evidence="2" id="KW-1185">Reference proteome</keyword>
<dbReference type="RefSeq" id="XP_040719903.1">
    <property type="nucleotide sequence ID" value="XM_040865805.1"/>
</dbReference>
<dbReference type="GeneID" id="63782017"/>
<gene>
    <name evidence="1" type="ORF">BCR38DRAFT_96318</name>
</gene>
<dbReference type="InParanoid" id="A0A1Y2EEF1"/>
<sequence length="181" mass="20136">MWLRRLLGIMMNTEFSPGLRPGKSRLYAWDGMILTKALSATSLRRTACTQYEQEILSAVDDQWRSNEVTYYSTESFPKRITIGGNGVNMVNFFLHLRCVSQTSYIGFIIQMITYKLRGSGTANGGLRGKYGISNTPHTPHLAALPCACGACSFHCCSHRFLWQLCGWGKPRASERLTAGAG</sequence>
<accession>A0A1Y2EEF1</accession>
<evidence type="ECO:0000313" key="2">
    <source>
        <dbReference type="Proteomes" id="UP000193689"/>
    </source>
</evidence>
<organism evidence="1 2">
    <name type="scientific">Pseudomassariella vexata</name>
    <dbReference type="NCBI Taxonomy" id="1141098"/>
    <lineage>
        <taxon>Eukaryota</taxon>
        <taxon>Fungi</taxon>
        <taxon>Dikarya</taxon>
        <taxon>Ascomycota</taxon>
        <taxon>Pezizomycotina</taxon>
        <taxon>Sordariomycetes</taxon>
        <taxon>Xylariomycetidae</taxon>
        <taxon>Amphisphaeriales</taxon>
        <taxon>Pseudomassariaceae</taxon>
        <taxon>Pseudomassariella</taxon>
    </lineage>
</organism>
<proteinExistence type="predicted"/>
<dbReference type="AlphaFoldDB" id="A0A1Y2EEF1"/>